<dbReference type="Pfam" id="PF23381">
    <property type="entry name" value="Beta-prop_IFT122_1st"/>
    <property type="match status" value="1"/>
</dbReference>
<evidence type="ECO:0000256" key="6">
    <source>
        <dbReference type="ARBA" id="ARBA00023273"/>
    </source>
</evidence>
<reference evidence="10" key="1">
    <citation type="submission" date="2023-08" db="EMBL/GenBank/DDBJ databases">
        <authorList>
            <person name="Chen Y."/>
            <person name="Shah S."/>
            <person name="Dougan E. K."/>
            <person name="Thang M."/>
            <person name="Chan C."/>
        </authorList>
    </citation>
    <scope>NUCLEOTIDE SEQUENCE</scope>
</reference>
<dbReference type="GO" id="GO:1905515">
    <property type="term" value="P:non-motile cilium assembly"/>
    <property type="evidence" value="ECO:0007669"/>
    <property type="project" value="TreeGrafter"/>
</dbReference>
<dbReference type="PANTHER" id="PTHR12764:SF4">
    <property type="entry name" value="INTRAFLAGELLAR TRANSPORT PROTEIN 122 HOMOLOG"/>
    <property type="match status" value="1"/>
</dbReference>
<evidence type="ECO:0000256" key="3">
    <source>
        <dbReference type="ARBA" id="ARBA00022574"/>
    </source>
</evidence>
<keyword evidence="3 7" id="KW-0853">WD repeat</keyword>
<evidence type="ECO:0000256" key="8">
    <source>
        <dbReference type="SAM" id="MobiDB-lite"/>
    </source>
</evidence>
<dbReference type="InterPro" id="IPR056153">
    <property type="entry name" value="Beta-prop_IFT122_1st"/>
</dbReference>
<evidence type="ECO:0000259" key="9">
    <source>
        <dbReference type="Pfam" id="PF23381"/>
    </source>
</evidence>
<dbReference type="InterPro" id="IPR001680">
    <property type="entry name" value="WD40_rpt"/>
</dbReference>
<proteinExistence type="predicted"/>
<comment type="caution">
    <text evidence="10">The sequence shown here is derived from an EMBL/GenBank/DDBJ whole genome shotgun (WGS) entry which is preliminary data.</text>
</comment>
<evidence type="ECO:0000313" key="10">
    <source>
        <dbReference type="EMBL" id="CAJ1388826.1"/>
    </source>
</evidence>
<evidence type="ECO:0000256" key="7">
    <source>
        <dbReference type="PROSITE-ProRule" id="PRU00221"/>
    </source>
</evidence>
<dbReference type="InterPro" id="IPR015943">
    <property type="entry name" value="WD40/YVTN_repeat-like_dom_sf"/>
</dbReference>
<name>A0AA36IL94_9DINO</name>
<feature type="repeat" description="WD" evidence="7">
    <location>
        <begin position="336"/>
        <end position="367"/>
    </location>
</feature>
<dbReference type="Pfam" id="PF00400">
    <property type="entry name" value="WD40"/>
    <property type="match status" value="2"/>
</dbReference>
<dbReference type="GO" id="GO:0061512">
    <property type="term" value="P:protein localization to cilium"/>
    <property type="evidence" value="ECO:0007669"/>
    <property type="project" value="TreeGrafter"/>
</dbReference>
<dbReference type="PANTHER" id="PTHR12764">
    <property type="entry name" value="WD REPEAT DOMAIN-RELATED"/>
    <property type="match status" value="1"/>
</dbReference>
<keyword evidence="4" id="KW-0677">Repeat</keyword>
<dbReference type="InterPro" id="IPR036322">
    <property type="entry name" value="WD40_repeat_dom_sf"/>
</dbReference>
<dbReference type="EMBL" id="CAUJNA010001768">
    <property type="protein sequence ID" value="CAJ1388826.1"/>
    <property type="molecule type" value="Genomic_DNA"/>
</dbReference>
<dbReference type="SUPFAM" id="SSF50998">
    <property type="entry name" value="Quinoprotein alcohol dehydrogenase-like"/>
    <property type="match status" value="1"/>
</dbReference>
<dbReference type="Proteomes" id="UP001178507">
    <property type="component" value="Unassembled WGS sequence"/>
</dbReference>
<dbReference type="AlphaFoldDB" id="A0AA36IL94"/>
<dbReference type="Gene3D" id="2.130.10.10">
    <property type="entry name" value="YVTN repeat-like/Quinoprotein amine dehydrogenase"/>
    <property type="match status" value="3"/>
</dbReference>
<dbReference type="SMART" id="SM00320">
    <property type="entry name" value="WD40"/>
    <property type="match status" value="8"/>
</dbReference>
<feature type="region of interest" description="Disordered" evidence="8">
    <location>
        <begin position="414"/>
        <end position="433"/>
    </location>
</feature>
<evidence type="ECO:0000313" key="11">
    <source>
        <dbReference type="Proteomes" id="UP001178507"/>
    </source>
</evidence>
<protein>
    <recommendedName>
        <fullName evidence="2">Intraflagellar transport protein 122 homolog</fullName>
    </recommendedName>
</protein>
<evidence type="ECO:0000256" key="5">
    <source>
        <dbReference type="ARBA" id="ARBA00023069"/>
    </source>
</evidence>
<organism evidence="10 11">
    <name type="scientific">Effrenium voratum</name>
    <dbReference type="NCBI Taxonomy" id="2562239"/>
    <lineage>
        <taxon>Eukaryota</taxon>
        <taxon>Sar</taxon>
        <taxon>Alveolata</taxon>
        <taxon>Dinophyceae</taxon>
        <taxon>Suessiales</taxon>
        <taxon>Symbiodiniaceae</taxon>
        <taxon>Effrenium</taxon>
    </lineage>
</organism>
<dbReference type="GO" id="GO:0030991">
    <property type="term" value="C:intraciliary transport particle A"/>
    <property type="evidence" value="ECO:0007669"/>
    <property type="project" value="TreeGrafter"/>
</dbReference>
<dbReference type="InterPro" id="IPR011047">
    <property type="entry name" value="Quinoprotein_ADH-like_sf"/>
</dbReference>
<dbReference type="InterPro" id="IPR039857">
    <property type="entry name" value="Ift122/121"/>
</dbReference>
<keyword evidence="11" id="KW-1185">Reference proteome</keyword>
<feature type="domain" description="IFT122 first beta-propeller" evidence="9">
    <location>
        <begin position="294"/>
        <end position="420"/>
    </location>
</feature>
<evidence type="ECO:0000256" key="2">
    <source>
        <dbReference type="ARBA" id="ARBA00019442"/>
    </source>
</evidence>
<keyword evidence="6" id="KW-0966">Cell projection</keyword>
<evidence type="ECO:0000256" key="4">
    <source>
        <dbReference type="ARBA" id="ARBA00022737"/>
    </source>
</evidence>
<sequence>MVLDDSNLILVTSGEDVLVKCWDLRSIWRVDNTLDMEPFNVLRGHSAAVLALTYRPQDRMLFSAGLDSVVRAWSLLYGACDSLELPCREAVWALEHHPHLSYLATASADGLLGLWNTEAEHSEQGEARRQAVFKLNVPGGLDVPSCACWVPSHSARLLAGYTSSRIAVFDAHHGTQVLDMPGDASGSSATSACGHQLTQLMATGHVDGQVRLLDLASGRCVGNLAHPEMVTSLGFDPINAHSLVTGCHDGAMRTFDLRMGRTMRLALHQLRNRGVEVGWAAQQLQVERGTGLMRTVTLWQDKASIAFKPDGTQIIVAAGNRVLVYDATDGDLVHSLKGHKESVFCVAYSRHGKKFASGGADKQVIIWTHKAEGILKYNHNESIQCLAYNPVTQQLASGTASDLGLWSPEQKSVSKRKARSGGRWSRGATSWVV</sequence>
<evidence type="ECO:0000256" key="1">
    <source>
        <dbReference type="ARBA" id="ARBA00004138"/>
    </source>
</evidence>
<dbReference type="SUPFAM" id="SSF50978">
    <property type="entry name" value="WD40 repeat-like"/>
    <property type="match status" value="1"/>
</dbReference>
<gene>
    <name evidence="10" type="ORF">EVOR1521_LOCUS14597</name>
</gene>
<accession>A0AA36IL94</accession>
<dbReference type="GO" id="GO:0097730">
    <property type="term" value="C:non-motile cilium"/>
    <property type="evidence" value="ECO:0007669"/>
    <property type="project" value="TreeGrafter"/>
</dbReference>
<comment type="subcellular location">
    <subcellularLocation>
        <location evidence="1">Cell projection</location>
        <location evidence="1">Cilium</location>
    </subcellularLocation>
</comment>
<dbReference type="PROSITE" id="PS50294">
    <property type="entry name" value="WD_REPEATS_REGION"/>
    <property type="match status" value="2"/>
</dbReference>
<dbReference type="GO" id="GO:0035721">
    <property type="term" value="P:intraciliary retrograde transport"/>
    <property type="evidence" value="ECO:0007669"/>
    <property type="project" value="TreeGrafter"/>
</dbReference>
<keyword evidence="5" id="KW-0969">Cilium</keyword>
<dbReference type="PROSITE" id="PS50082">
    <property type="entry name" value="WD_REPEATS_2"/>
    <property type="match status" value="2"/>
</dbReference>
<feature type="repeat" description="WD" evidence="7">
    <location>
        <begin position="42"/>
        <end position="75"/>
    </location>
</feature>